<evidence type="ECO:0000313" key="5">
    <source>
        <dbReference type="Proteomes" id="UP001497457"/>
    </source>
</evidence>
<organism evidence="4 5">
    <name type="scientific">Urochloa decumbens</name>
    <dbReference type="NCBI Taxonomy" id="240449"/>
    <lineage>
        <taxon>Eukaryota</taxon>
        <taxon>Viridiplantae</taxon>
        <taxon>Streptophyta</taxon>
        <taxon>Embryophyta</taxon>
        <taxon>Tracheophyta</taxon>
        <taxon>Spermatophyta</taxon>
        <taxon>Magnoliopsida</taxon>
        <taxon>Liliopsida</taxon>
        <taxon>Poales</taxon>
        <taxon>Poaceae</taxon>
        <taxon>PACMAD clade</taxon>
        <taxon>Panicoideae</taxon>
        <taxon>Panicodae</taxon>
        <taxon>Paniceae</taxon>
        <taxon>Melinidinae</taxon>
        <taxon>Urochloa</taxon>
    </lineage>
</organism>
<feature type="coiled-coil region" evidence="1">
    <location>
        <begin position="292"/>
        <end position="344"/>
    </location>
</feature>
<dbReference type="PANTHER" id="PTHR45125:SF51">
    <property type="entry name" value="F21J9.4-RELATED"/>
    <property type="match status" value="1"/>
</dbReference>
<evidence type="ECO:0000259" key="3">
    <source>
        <dbReference type="Pfam" id="PF14303"/>
    </source>
</evidence>
<feature type="region of interest" description="Disordered" evidence="2">
    <location>
        <begin position="1"/>
        <end position="50"/>
    </location>
</feature>
<reference evidence="4 5" key="2">
    <citation type="submission" date="2024-10" db="EMBL/GenBank/DDBJ databases">
        <authorList>
            <person name="Ryan C."/>
        </authorList>
    </citation>
    <scope>NUCLEOTIDE SEQUENCE [LARGE SCALE GENOMIC DNA]</scope>
</reference>
<keyword evidence="1" id="KW-0175">Coiled coil</keyword>
<evidence type="ECO:0000256" key="2">
    <source>
        <dbReference type="SAM" id="MobiDB-lite"/>
    </source>
</evidence>
<gene>
    <name evidence="4" type="ORF">URODEC1_LOCUS95958</name>
</gene>
<keyword evidence="5" id="KW-1185">Reference proteome</keyword>
<feature type="domain" description="No apical meristem-associated C-terminal" evidence="3">
    <location>
        <begin position="196"/>
        <end position="370"/>
    </location>
</feature>
<feature type="region of interest" description="Disordered" evidence="2">
    <location>
        <begin position="72"/>
        <end position="93"/>
    </location>
</feature>
<feature type="region of interest" description="Disordered" evidence="2">
    <location>
        <begin position="218"/>
        <end position="269"/>
    </location>
</feature>
<dbReference type="InterPro" id="IPR029466">
    <property type="entry name" value="NAM-associated_C"/>
</dbReference>
<proteinExistence type="predicted"/>
<dbReference type="AlphaFoldDB" id="A0ABC9EIM3"/>
<sequence length="379" mass="43169">MRGLPQSAAMASQDSTPPVNFFSDPTQLGTTASVPRRPRRDPGTMGQGYYASILSHGNGNALDEILSWPEREQQTVPVETTPSSSKPSNKRSKNFCEEDKMLVSAWLNISLDAAQGINQPRDTYWNIIHSFFHEHKEFESDRNASSLQNRWGDIQNAVNKFASCVRDVERRNQSGVTERDKIVEACTVYKGKHKGKAFQFLHCWPLLQHQPKWINLSSKKQKTATNSSSGPSIPPGADSAIPINLEEDNTTQNDHMKRPGGKKKAKGKSCLGKEDNLYKEAFDNFWEKKVEVEKEKELKKEERFERAHAQEEVRIALEQERIAVENKKLEVQNKELELKQWMEEERIMGMGTNAMVGPQQEYYMSLQNEINARRRSSSG</sequence>
<dbReference type="Proteomes" id="UP001497457">
    <property type="component" value="Chromosome 4rd"/>
</dbReference>
<feature type="compositionally biased region" description="Polar residues" evidence="2">
    <location>
        <begin position="218"/>
        <end position="231"/>
    </location>
</feature>
<evidence type="ECO:0000313" key="4">
    <source>
        <dbReference type="EMBL" id="CAL5057986.1"/>
    </source>
</evidence>
<accession>A0ABC9EIM3</accession>
<reference evidence="5" key="1">
    <citation type="submission" date="2024-06" db="EMBL/GenBank/DDBJ databases">
        <authorList>
            <person name="Ryan C."/>
        </authorList>
    </citation>
    <scope>NUCLEOTIDE SEQUENCE [LARGE SCALE GENOMIC DNA]</scope>
</reference>
<feature type="compositionally biased region" description="Basic residues" evidence="2">
    <location>
        <begin position="258"/>
        <end position="267"/>
    </location>
</feature>
<feature type="compositionally biased region" description="Polar residues" evidence="2">
    <location>
        <begin position="9"/>
        <end position="33"/>
    </location>
</feature>
<protein>
    <recommendedName>
        <fullName evidence="3">No apical meristem-associated C-terminal domain-containing protein</fullName>
    </recommendedName>
</protein>
<dbReference type="PANTHER" id="PTHR45125">
    <property type="entry name" value="F21J9.4-RELATED"/>
    <property type="match status" value="1"/>
</dbReference>
<evidence type="ECO:0000256" key="1">
    <source>
        <dbReference type="SAM" id="Coils"/>
    </source>
</evidence>
<name>A0ABC9EIM3_9POAL</name>
<dbReference type="Pfam" id="PF14303">
    <property type="entry name" value="NAM-associated"/>
    <property type="match status" value="1"/>
</dbReference>
<dbReference type="EMBL" id="OZ075114">
    <property type="protein sequence ID" value="CAL5057986.1"/>
    <property type="molecule type" value="Genomic_DNA"/>
</dbReference>